<sequence length="209" mass="23071">MDWTQLPLGPLATNCYVLSHKKECIIFDPGSEGESLTEWLNERSLKPLAVLLTHAHFDHIGAIEHIRQTFNSPVYIHKAEEQWLENPELNGSSRFGMGAITASPADFILEKEEELIIGPFQFKLFHTPGHSPGSISYYFEEGGSLFAGDTLFMGSIGRTDLPGGNHQDLLDSIHNKLLSLPEETIVLPGHGPATSIVSEMDSNPFLNGF</sequence>
<evidence type="ECO:0000256" key="1">
    <source>
        <dbReference type="ARBA" id="ARBA00001947"/>
    </source>
</evidence>
<proteinExistence type="predicted"/>
<evidence type="ECO:0000256" key="4">
    <source>
        <dbReference type="ARBA" id="ARBA00022833"/>
    </source>
</evidence>
<name>A0A177KRM8_9BACI</name>
<dbReference type="Proteomes" id="UP000077271">
    <property type="component" value="Unassembled WGS sequence"/>
</dbReference>
<keyword evidence="2" id="KW-0479">Metal-binding</keyword>
<dbReference type="GO" id="GO:0046872">
    <property type="term" value="F:metal ion binding"/>
    <property type="evidence" value="ECO:0007669"/>
    <property type="project" value="UniProtKB-KW"/>
</dbReference>
<dbReference type="InterPro" id="IPR036866">
    <property type="entry name" value="RibonucZ/Hydroxyglut_hydro"/>
</dbReference>
<comment type="cofactor">
    <cofactor evidence="1">
        <name>Zn(2+)</name>
        <dbReference type="ChEBI" id="CHEBI:29105"/>
    </cofactor>
</comment>
<reference evidence="6 7" key="1">
    <citation type="submission" date="2016-01" db="EMBL/GenBank/DDBJ databases">
        <title>Investigation of taxonomic status of Bacillus aminovorans.</title>
        <authorList>
            <person name="Verma A."/>
            <person name="Pal Y."/>
            <person name="Krishnamurthi S."/>
        </authorList>
    </citation>
    <scope>NUCLEOTIDE SEQUENCE [LARGE SCALE GENOMIC DNA]</scope>
    <source>
        <strain evidence="6 7">DSM 4337</strain>
    </source>
</reference>
<dbReference type="Pfam" id="PF00753">
    <property type="entry name" value="Lactamase_B"/>
    <property type="match status" value="1"/>
</dbReference>
<dbReference type="EMBL" id="LQWZ01000023">
    <property type="protein sequence ID" value="OAH56010.1"/>
    <property type="molecule type" value="Genomic_DNA"/>
</dbReference>
<dbReference type="InterPro" id="IPR051453">
    <property type="entry name" value="MBL_Glyoxalase_II"/>
</dbReference>
<protein>
    <recommendedName>
        <fullName evidence="5">Metallo-beta-lactamase domain-containing protein</fullName>
    </recommendedName>
</protein>
<evidence type="ECO:0000313" key="7">
    <source>
        <dbReference type="Proteomes" id="UP000077271"/>
    </source>
</evidence>
<feature type="domain" description="Metallo-beta-lactamase" evidence="5">
    <location>
        <begin position="12"/>
        <end position="190"/>
    </location>
</feature>
<keyword evidence="3" id="KW-0378">Hydrolase</keyword>
<gene>
    <name evidence="6" type="ORF">AWH48_04885</name>
</gene>
<evidence type="ECO:0000256" key="2">
    <source>
        <dbReference type="ARBA" id="ARBA00022723"/>
    </source>
</evidence>
<dbReference type="SMART" id="SM00849">
    <property type="entry name" value="Lactamase_B"/>
    <property type="match status" value="1"/>
</dbReference>
<dbReference type="PANTHER" id="PTHR46233:SF3">
    <property type="entry name" value="HYDROXYACYLGLUTATHIONE HYDROLASE GLOC"/>
    <property type="match status" value="1"/>
</dbReference>
<dbReference type="RefSeq" id="WP_018393921.1">
    <property type="nucleotide sequence ID" value="NZ_LQWZ01000023.1"/>
</dbReference>
<dbReference type="InterPro" id="IPR001279">
    <property type="entry name" value="Metallo-B-lactamas"/>
</dbReference>
<dbReference type="PANTHER" id="PTHR46233">
    <property type="entry name" value="HYDROXYACYLGLUTATHIONE HYDROLASE GLOC"/>
    <property type="match status" value="1"/>
</dbReference>
<evidence type="ECO:0000256" key="3">
    <source>
        <dbReference type="ARBA" id="ARBA00022801"/>
    </source>
</evidence>
<dbReference type="AlphaFoldDB" id="A0A177KRM8"/>
<dbReference type="OrthoDB" id="9802248at2"/>
<organism evidence="6 7">
    <name type="scientific">Domibacillus aminovorans</name>
    <dbReference type="NCBI Taxonomy" id="29332"/>
    <lineage>
        <taxon>Bacteria</taxon>
        <taxon>Bacillati</taxon>
        <taxon>Bacillota</taxon>
        <taxon>Bacilli</taxon>
        <taxon>Bacillales</taxon>
        <taxon>Bacillaceae</taxon>
        <taxon>Domibacillus</taxon>
    </lineage>
</organism>
<evidence type="ECO:0000313" key="6">
    <source>
        <dbReference type="EMBL" id="OAH56010.1"/>
    </source>
</evidence>
<evidence type="ECO:0000259" key="5">
    <source>
        <dbReference type="SMART" id="SM00849"/>
    </source>
</evidence>
<keyword evidence="4" id="KW-0862">Zinc</keyword>
<dbReference type="Gene3D" id="3.60.15.10">
    <property type="entry name" value="Ribonuclease Z/Hydroxyacylglutathione hydrolase-like"/>
    <property type="match status" value="1"/>
</dbReference>
<dbReference type="GO" id="GO:0016787">
    <property type="term" value="F:hydrolase activity"/>
    <property type="evidence" value="ECO:0007669"/>
    <property type="project" value="UniProtKB-KW"/>
</dbReference>
<comment type="caution">
    <text evidence="6">The sequence shown here is derived from an EMBL/GenBank/DDBJ whole genome shotgun (WGS) entry which is preliminary data.</text>
</comment>
<dbReference type="CDD" id="cd06262">
    <property type="entry name" value="metallo-hydrolase-like_MBL-fold"/>
    <property type="match status" value="1"/>
</dbReference>
<dbReference type="SUPFAM" id="SSF56281">
    <property type="entry name" value="Metallo-hydrolase/oxidoreductase"/>
    <property type="match status" value="1"/>
</dbReference>
<accession>A0A177KRM8</accession>